<sequence length="107" mass="11257">MKFGKLSIASALAVTAMTVAAPVVAALPTGSAGFGGGREVVLIDNKLEISNLDSCWASGFPRDITIDNRSSRPYLLFDNDNCGGRPVAVVPPHSIERHYGWSGVAAR</sequence>
<feature type="chain" id="PRO_5032378660" evidence="1">
    <location>
        <begin position="26"/>
        <end position="107"/>
    </location>
</feature>
<reference evidence="2 3" key="1">
    <citation type="submission" date="2020-04" db="EMBL/GenBank/DDBJ databases">
        <title>MicrobeNet Type strains.</title>
        <authorList>
            <person name="Nicholson A.C."/>
        </authorList>
    </citation>
    <scope>NUCLEOTIDE SEQUENCE [LARGE SCALE GENOMIC DNA]</scope>
    <source>
        <strain evidence="2 3">DSM 45078</strain>
    </source>
</reference>
<dbReference type="RefSeq" id="WP_068042080.1">
    <property type="nucleotide sequence ID" value="NZ_JAAXOO010000005.1"/>
</dbReference>
<accession>A0A846XGE3</accession>
<protein>
    <submittedName>
        <fullName evidence="2">Uncharacterized protein</fullName>
    </submittedName>
</protein>
<proteinExistence type="predicted"/>
<keyword evidence="1" id="KW-0732">Signal</keyword>
<dbReference type="Proteomes" id="UP000565715">
    <property type="component" value="Unassembled WGS sequence"/>
</dbReference>
<comment type="caution">
    <text evidence="2">The sequence shown here is derived from an EMBL/GenBank/DDBJ whole genome shotgun (WGS) entry which is preliminary data.</text>
</comment>
<dbReference type="EMBL" id="JAAXOO010000005">
    <property type="protein sequence ID" value="NKY35441.1"/>
    <property type="molecule type" value="Genomic_DNA"/>
</dbReference>
<gene>
    <name evidence="2" type="ORF">HGA13_20550</name>
</gene>
<dbReference type="AlphaFoldDB" id="A0A846XGE3"/>
<evidence type="ECO:0000313" key="3">
    <source>
        <dbReference type="Proteomes" id="UP000565715"/>
    </source>
</evidence>
<feature type="signal peptide" evidence="1">
    <location>
        <begin position="1"/>
        <end position="25"/>
    </location>
</feature>
<name>A0A846XGE3_9NOCA</name>
<evidence type="ECO:0000313" key="2">
    <source>
        <dbReference type="EMBL" id="NKY35441.1"/>
    </source>
</evidence>
<evidence type="ECO:0000256" key="1">
    <source>
        <dbReference type="SAM" id="SignalP"/>
    </source>
</evidence>
<keyword evidence="3" id="KW-1185">Reference proteome</keyword>
<organism evidence="2 3">
    <name type="scientific">Nocardia speluncae</name>
    <dbReference type="NCBI Taxonomy" id="419477"/>
    <lineage>
        <taxon>Bacteria</taxon>
        <taxon>Bacillati</taxon>
        <taxon>Actinomycetota</taxon>
        <taxon>Actinomycetes</taxon>
        <taxon>Mycobacteriales</taxon>
        <taxon>Nocardiaceae</taxon>
        <taxon>Nocardia</taxon>
    </lineage>
</organism>